<reference evidence="1" key="1">
    <citation type="submission" date="2022-07" db="EMBL/GenBank/DDBJ databases">
        <title>Phylogenomic reconstructions and comparative analyses of Kickxellomycotina fungi.</title>
        <authorList>
            <person name="Reynolds N.K."/>
            <person name="Stajich J.E."/>
            <person name="Barry K."/>
            <person name="Grigoriev I.V."/>
            <person name="Crous P."/>
            <person name="Smith M.E."/>
        </authorList>
    </citation>
    <scope>NUCLEOTIDE SEQUENCE</scope>
    <source>
        <strain evidence="1">CBS 102833</strain>
    </source>
</reference>
<organism evidence="1 2">
    <name type="scientific">Coemansia furcata</name>
    <dbReference type="NCBI Taxonomy" id="417177"/>
    <lineage>
        <taxon>Eukaryota</taxon>
        <taxon>Fungi</taxon>
        <taxon>Fungi incertae sedis</taxon>
        <taxon>Zoopagomycota</taxon>
        <taxon>Kickxellomycotina</taxon>
        <taxon>Kickxellomycetes</taxon>
        <taxon>Kickxellales</taxon>
        <taxon>Kickxellaceae</taxon>
        <taxon>Coemansia</taxon>
    </lineage>
</organism>
<proteinExistence type="predicted"/>
<name>A0ACC1LEW8_9FUNG</name>
<evidence type="ECO:0000313" key="1">
    <source>
        <dbReference type="EMBL" id="KAJ2806706.1"/>
    </source>
</evidence>
<dbReference type="Proteomes" id="UP001140096">
    <property type="component" value="Unassembled WGS sequence"/>
</dbReference>
<accession>A0ACC1LEW8</accession>
<dbReference type="EMBL" id="JANBUP010001299">
    <property type="protein sequence ID" value="KAJ2806706.1"/>
    <property type="molecule type" value="Genomic_DNA"/>
</dbReference>
<keyword evidence="2" id="KW-1185">Reference proteome</keyword>
<evidence type="ECO:0000313" key="2">
    <source>
        <dbReference type="Proteomes" id="UP001140096"/>
    </source>
</evidence>
<feature type="non-terminal residue" evidence="1">
    <location>
        <position position="93"/>
    </location>
</feature>
<sequence>NVSTQQPSFLLDIPLLSIHPDLPIGGQLTHFALKWQMISSHPWILSTVSEGLHLQFRSKPIQLARPTANHHAVERETLDIEVQSMLNKQVIIE</sequence>
<protein>
    <submittedName>
        <fullName evidence="1">Uncharacterized protein</fullName>
    </submittedName>
</protein>
<comment type="caution">
    <text evidence="1">The sequence shown here is derived from an EMBL/GenBank/DDBJ whole genome shotgun (WGS) entry which is preliminary data.</text>
</comment>
<gene>
    <name evidence="1" type="ORF">H4S07_003738</name>
</gene>
<feature type="non-terminal residue" evidence="1">
    <location>
        <position position="1"/>
    </location>
</feature>